<dbReference type="Gene3D" id="3.30.160.60">
    <property type="entry name" value="Classic Zinc Finger"/>
    <property type="match status" value="6"/>
</dbReference>
<evidence type="ECO:0000256" key="4">
    <source>
        <dbReference type="ARBA" id="ARBA00022737"/>
    </source>
</evidence>
<dbReference type="Proteomes" id="UP000694419">
    <property type="component" value="Unplaced"/>
</dbReference>
<evidence type="ECO:0000256" key="11">
    <source>
        <dbReference type="PROSITE-ProRule" id="PRU00042"/>
    </source>
</evidence>
<dbReference type="InterPro" id="IPR038269">
    <property type="entry name" value="SCAN_sf"/>
</dbReference>
<evidence type="ECO:0000256" key="9">
    <source>
        <dbReference type="ARBA" id="ARBA00023163"/>
    </source>
</evidence>
<keyword evidence="3" id="KW-0479">Metal-binding</keyword>
<keyword evidence="8" id="KW-0238">DNA-binding</keyword>
<evidence type="ECO:0000256" key="7">
    <source>
        <dbReference type="ARBA" id="ARBA00023015"/>
    </source>
</evidence>
<dbReference type="InterPro" id="IPR036236">
    <property type="entry name" value="Znf_C2H2_sf"/>
</dbReference>
<dbReference type="PROSITE" id="PS00028">
    <property type="entry name" value="ZINC_FINGER_C2H2_1"/>
    <property type="match status" value="6"/>
</dbReference>
<dbReference type="PROSITE" id="PS50804">
    <property type="entry name" value="SCAN_BOX"/>
    <property type="match status" value="1"/>
</dbReference>
<evidence type="ECO:0000256" key="2">
    <source>
        <dbReference type="ARBA" id="ARBA00006991"/>
    </source>
</evidence>
<proteinExistence type="inferred from homology"/>
<feature type="compositionally biased region" description="Pro residues" evidence="12">
    <location>
        <begin position="319"/>
        <end position="329"/>
    </location>
</feature>
<evidence type="ECO:0000256" key="10">
    <source>
        <dbReference type="ARBA" id="ARBA00023242"/>
    </source>
</evidence>
<keyword evidence="5 11" id="KW-0863">Zinc-finger</keyword>
<dbReference type="Pfam" id="PF02023">
    <property type="entry name" value="SCAN"/>
    <property type="match status" value="1"/>
</dbReference>
<feature type="compositionally biased region" description="Basic and acidic residues" evidence="12">
    <location>
        <begin position="161"/>
        <end position="171"/>
    </location>
</feature>
<dbReference type="FunFam" id="3.30.160.60:FF:000367">
    <property type="entry name" value="Zinc finger protein 572"/>
    <property type="match status" value="1"/>
</dbReference>
<evidence type="ECO:0000313" key="15">
    <source>
        <dbReference type="Ensembl" id="ENSCPGP00000010125.1"/>
    </source>
</evidence>
<dbReference type="Ensembl" id="ENSCPGT00000011117.1">
    <property type="protein sequence ID" value="ENSCPGP00000010125.1"/>
    <property type="gene ID" value="ENSCPGG00000007208.1"/>
</dbReference>
<feature type="domain" description="C2H2-type" evidence="13">
    <location>
        <begin position="445"/>
        <end position="472"/>
    </location>
</feature>
<evidence type="ECO:0000259" key="14">
    <source>
        <dbReference type="PROSITE" id="PS50804"/>
    </source>
</evidence>
<keyword evidence="6" id="KW-0862">Zinc</keyword>
<evidence type="ECO:0000256" key="8">
    <source>
        <dbReference type="ARBA" id="ARBA00023125"/>
    </source>
</evidence>
<dbReference type="InterPro" id="IPR003309">
    <property type="entry name" value="SCAN_dom"/>
</dbReference>
<keyword evidence="16" id="KW-1185">Reference proteome</keyword>
<dbReference type="PROSITE" id="PS50157">
    <property type="entry name" value="ZINC_FINGER_C2H2_2"/>
    <property type="match status" value="6"/>
</dbReference>
<feature type="domain" description="C2H2-type" evidence="13">
    <location>
        <begin position="501"/>
        <end position="528"/>
    </location>
</feature>
<evidence type="ECO:0000256" key="6">
    <source>
        <dbReference type="ARBA" id="ARBA00022833"/>
    </source>
</evidence>
<dbReference type="FunFam" id="3.30.160.60:FF:002343">
    <property type="entry name" value="Zinc finger protein 33A"/>
    <property type="match status" value="3"/>
</dbReference>
<dbReference type="FunFam" id="3.30.160.60:FF:000060">
    <property type="entry name" value="zinc finger protein 436"/>
    <property type="match status" value="1"/>
</dbReference>
<feature type="compositionally biased region" description="Polar residues" evidence="12">
    <location>
        <begin position="370"/>
        <end position="385"/>
    </location>
</feature>
<feature type="compositionally biased region" description="Polar residues" evidence="12">
    <location>
        <begin position="132"/>
        <end position="141"/>
    </location>
</feature>
<feature type="region of interest" description="Disordered" evidence="12">
    <location>
        <begin position="309"/>
        <end position="426"/>
    </location>
</feature>
<evidence type="ECO:0000256" key="12">
    <source>
        <dbReference type="SAM" id="MobiDB-lite"/>
    </source>
</evidence>
<evidence type="ECO:0000259" key="13">
    <source>
        <dbReference type="PROSITE" id="PS50157"/>
    </source>
</evidence>
<feature type="compositionally biased region" description="Basic and acidic residues" evidence="12">
    <location>
        <begin position="337"/>
        <end position="355"/>
    </location>
</feature>
<comment type="subcellular location">
    <subcellularLocation>
        <location evidence="1">Nucleus</location>
    </subcellularLocation>
</comment>
<dbReference type="Pfam" id="PF00096">
    <property type="entry name" value="zf-C2H2"/>
    <property type="match status" value="6"/>
</dbReference>
<sequence length="615" mass="68859">MASERGHHQSPALRPKEEDTKRSTMSSERGHHHPQALRPQQDDTKGSPMSSEQGPHLPLALCPQEGDTEGSSERGYHRPPALRPQEDTSPVSSECGCHRPPALRLQKEDTEGSPMSLEQGPHLPRALHPQEDTSPMSSEQGQDLCPQRDATKGSPVSSEQGHCRPSAERSWEGGTEPPRCPRGRRWVPPCHGGGAGTELRRLRFRQFRYQEASGPRDVWRRLRELSRGWLRPEVRSKEQIMELLVLEQFLSILPEEIQSWVWVRHPQSCAQAVALAERFQLGGGEEGEEVWEQQVTVRVKVEEVALGDTEDPEVVGDPLNPPLESPQLPPRAGWQEEVARGKTKVVPEEEERHLQEPGPTMVSRDPEASILQQQDPPCPPSTLQSVPMARTPARRGTHRRHIPRDATTVPQPLTQALPGPMEDTKSLEKPWVKRELSAPGKDRPYPCSECGKSFGRLTHLKTHQRTHTGVKPYACGACGKSFGHLSTLTTHQRLHTGERPYACGSCGKTFTNPSDLNKHQRSHTGERPYPCPACGKRFSQQSNLTMHRRSHTEERPYPCSACGKSFKYLADLTVHQRSHTGERPFPCPHCGKSFSNKSSLARHTRIHARAATRDK</sequence>
<dbReference type="PANTHER" id="PTHR23226:SF419">
    <property type="entry name" value="FI21258P1-RELATED"/>
    <property type="match status" value="1"/>
</dbReference>
<comment type="similarity">
    <text evidence="2">Belongs to the krueppel C2H2-type zinc-finger protein family.</text>
</comment>
<feature type="domain" description="C2H2-type" evidence="13">
    <location>
        <begin position="585"/>
        <end position="612"/>
    </location>
</feature>
<evidence type="ECO:0000256" key="1">
    <source>
        <dbReference type="ARBA" id="ARBA00004123"/>
    </source>
</evidence>
<feature type="compositionally biased region" description="Basic residues" evidence="12">
    <location>
        <begin position="392"/>
        <end position="402"/>
    </location>
</feature>
<reference evidence="15" key="1">
    <citation type="submission" date="2025-08" db="UniProtKB">
        <authorList>
            <consortium name="Ensembl"/>
        </authorList>
    </citation>
    <scope>IDENTIFICATION</scope>
</reference>
<reference evidence="15" key="2">
    <citation type="submission" date="2025-09" db="UniProtKB">
        <authorList>
            <consortium name="Ensembl"/>
        </authorList>
    </citation>
    <scope>IDENTIFICATION</scope>
</reference>
<dbReference type="SMART" id="SM00431">
    <property type="entry name" value="SCAN"/>
    <property type="match status" value="1"/>
</dbReference>
<dbReference type="PANTHER" id="PTHR23226">
    <property type="entry name" value="ZINC FINGER AND SCAN DOMAIN-CONTAINING"/>
    <property type="match status" value="1"/>
</dbReference>
<dbReference type="FunFam" id="3.30.160.60:FF:001155">
    <property type="entry name" value="Zinc finger 30C"/>
    <property type="match status" value="1"/>
</dbReference>
<dbReference type="Gene3D" id="1.10.4020.10">
    <property type="entry name" value="DNA breaking-rejoining enzymes"/>
    <property type="match status" value="1"/>
</dbReference>
<dbReference type="SMART" id="SM00355">
    <property type="entry name" value="ZnF_C2H2"/>
    <property type="match status" value="6"/>
</dbReference>
<keyword evidence="4" id="KW-0677">Repeat</keyword>
<dbReference type="SUPFAM" id="SSF47353">
    <property type="entry name" value="Retrovirus capsid dimerization domain-like"/>
    <property type="match status" value="1"/>
</dbReference>
<evidence type="ECO:0000256" key="5">
    <source>
        <dbReference type="ARBA" id="ARBA00022771"/>
    </source>
</evidence>
<feature type="region of interest" description="Disordered" evidence="12">
    <location>
        <begin position="1"/>
        <end position="186"/>
    </location>
</feature>
<keyword evidence="10" id="KW-0539">Nucleus</keyword>
<name>A0A8C3JNN0_9CHAR</name>
<keyword evidence="9" id="KW-0804">Transcription</keyword>
<feature type="domain" description="C2H2-type" evidence="13">
    <location>
        <begin position="529"/>
        <end position="556"/>
    </location>
</feature>
<feature type="domain" description="C2H2-type" evidence="13">
    <location>
        <begin position="473"/>
        <end position="500"/>
    </location>
</feature>
<dbReference type="GO" id="GO:0000981">
    <property type="term" value="F:DNA-binding transcription factor activity, RNA polymerase II-specific"/>
    <property type="evidence" value="ECO:0007669"/>
    <property type="project" value="TreeGrafter"/>
</dbReference>
<dbReference type="GO" id="GO:0008270">
    <property type="term" value="F:zinc ion binding"/>
    <property type="evidence" value="ECO:0007669"/>
    <property type="project" value="UniProtKB-KW"/>
</dbReference>
<feature type="domain" description="SCAN box" evidence="14">
    <location>
        <begin position="201"/>
        <end position="280"/>
    </location>
</feature>
<dbReference type="AlphaFoldDB" id="A0A8C3JNN0"/>
<dbReference type="GO" id="GO:0000978">
    <property type="term" value="F:RNA polymerase II cis-regulatory region sequence-specific DNA binding"/>
    <property type="evidence" value="ECO:0007669"/>
    <property type="project" value="TreeGrafter"/>
</dbReference>
<accession>A0A8C3JNN0</accession>
<dbReference type="CDD" id="cd07936">
    <property type="entry name" value="SCAN"/>
    <property type="match status" value="1"/>
</dbReference>
<feature type="domain" description="C2H2-type" evidence="13">
    <location>
        <begin position="557"/>
        <end position="584"/>
    </location>
</feature>
<dbReference type="SUPFAM" id="SSF57667">
    <property type="entry name" value="beta-beta-alpha zinc fingers"/>
    <property type="match status" value="3"/>
</dbReference>
<evidence type="ECO:0000313" key="16">
    <source>
        <dbReference type="Proteomes" id="UP000694419"/>
    </source>
</evidence>
<dbReference type="InterPro" id="IPR013087">
    <property type="entry name" value="Znf_C2H2_type"/>
</dbReference>
<organism evidence="15 16">
    <name type="scientific">Calidris pygmaea</name>
    <name type="common">Spoon-billed sandpiper</name>
    <dbReference type="NCBI Taxonomy" id="425635"/>
    <lineage>
        <taxon>Eukaryota</taxon>
        <taxon>Metazoa</taxon>
        <taxon>Chordata</taxon>
        <taxon>Craniata</taxon>
        <taxon>Vertebrata</taxon>
        <taxon>Euteleostomi</taxon>
        <taxon>Archelosauria</taxon>
        <taxon>Archosauria</taxon>
        <taxon>Dinosauria</taxon>
        <taxon>Saurischia</taxon>
        <taxon>Theropoda</taxon>
        <taxon>Coelurosauria</taxon>
        <taxon>Aves</taxon>
        <taxon>Neognathae</taxon>
        <taxon>Neoaves</taxon>
        <taxon>Charadriiformes</taxon>
        <taxon>Scolopacidae</taxon>
        <taxon>Calidris</taxon>
    </lineage>
</organism>
<protein>
    <submittedName>
        <fullName evidence="15">Uncharacterized protein</fullName>
    </submittedName>
</protein>
<keyword evidence="7" id="KW-0805">Transcription regulation</keyword>
<dbReference type="FunFam" id="1.10.4020.10:FF:000001">
    <property type="entry name" value="zinc finger protein 263 isoform X1"/>
    <property type="match status" value="1"/>
</dbReference>
<dbReference type="GO" id="GO:0005634">
    <property type="term" value="C:nucleus"/>
    <property type="evidence" value="ECO:0007669"/>
    <property type="project" value="UniProtKB-SubCell"/>
</dbReference>
<evidence type="ECO:0000256" key="3">
    <source>
        <dbReference type="ARBA" id="ARBA00022723"/>
    </source>
</evidence>